<dbReference type="Pfam" id="PF25917">
    <property type="entry name" value="BSH_RND"/>
    <property type="match status" value="1"/>
</dbReference>
<dbReference type="GO" id="GO:0005886">
    <property type="term" value="C:plasma membrane"/>
    <property type="evidence" value="ECO:0007669"/>
    <property type="project" value="TreeGrafter"/>
</dbReference>
<evidence type="ECO:0000256" key="1">
    <source>
        <dbReference type="ARBA" id="ARBA00009477"/>
    </source>
</evidence>
<dbReference type="EMBL" id="FOZP01000001">
    <property type="protein sequence ID" value="SFS34874.1"/>
    <property type="molecule type" value="Genomic_DNA"/>
</dbReference>
<dbReference type="InterPro" id="IPR058625">
    <property type="entry name" value="MdtA-like_BSH"/>
</dbReference>
<evidence type="ECO:0000313" key="5">
    <source>
        <dbReference type="EMBL" id="SFS34874.1"/>
    </source>
</evidence>
<reference evidence="6" key="1">
    <citation type="submission" date="2016-10" db="EMBL/GenBank/DDBJ databases">
        <authorList>
            <person name="Varghese N."/>
            <person name="Submissions S."/>
        </authorList>
    </citation>
    <scope>NUCLEOTIDE SEQUENCE [LARGE SCALE GENOMIC DNA]</scope>
    <source>
        <strain evidence="6">DSM 24450</strain>
    </source>
</reference>
<feature type="domain" description="Multidrug resistance protein MdtA-like beta-barrel" evidence="4">
    <location>
        <begin position="208"/>
        <end position="280"/>
    </location>
</feature>
<name>A0A1I6P3U0_9FLAO</name>
<dbReference type="Pfam" id="PF25944">
    <property type="entry name" value="Beta-barrel_RND"/>
    <property type="match status" value="1"/>
</dbReference>
<dbReference type="PANTHER" id="PTHR30158">
    <property type="entry name" value="ACRA/E-RELATED COMPONENT OF DRUG EFFLUX TRANSPORTER"/>
    <property type="match status" value="1"/>
</dbReference>
<feature type="domain" description="Multidrug resistance protein MdtA-like barrel-sandwich hybrid" evidence="3">
    <location>
        <begin position="70"/>
        <end position="192"/>
    </location>
</feature>
<sequence length="379" mass="40946">MKNKIIYYLIPGVIIILGIVISISSYGSENTKQAAPKSMVLPFPVVKVVQQNTTSFQKFPASIEGEINSEVRPKVTGYIQDVLVDEGDIVKQGQLLFKLETQSLSQDAAAAKANVNTAQLAVNKLIPLVEKNIISNIQLETAKAQLEQAKSAYNSVIATINYANVKSPVNGVVGSINYRKGALVSASNSLPLTSVSSIENVYAYFSMNEKAFIEFIQNAEGKTIEEKIKALPKVQLELANGKVYEQDGIIETITGDINQQTGSVTFRAKFNNEAGLLRNGSSGTISVPKIYKNALVIPAESTFENQGKKFVYTVQGDSLVNTSISVLDSSDKLYIIESGLQEGTIILAKGVGKVKPGMKIAPILTPLDSITNSFQTVFK</sequence>
<evidence type="ECO:0000313" key="6">
    <source>
        <dbReference type="Proteomes" id="UP000199312"/>
    </source>
</evidence>
<proteinExistence type="inferred from homology"/>
<dbReference type="OrthoDB" id="9801814at2"/>
<keyword evidence="2" id="KW-0472">Membrane</keyword>
<dbReference type="GO" id="GO:0030313">
    <property type="term" value="C:cell envelope"/>
    <property type="evidence" value="ECO:0007669"/>
    <property type="project" value="UniProtKB-SubCell"/>
</dbReference>
<comment type="similarity">
    <text evidence="1">Belongs to the membrane fusion protein (MFP) (TC 8.A.1) family.</text>
</comment>
<evidence type="ECO:0000259" key="3">
    <source>
        <dbReference type="Pfam" id="PF25917"/>
    </source>
</evidence>
<dbReference type="InterPro" id="IPR006143">
    <property type="entry name" value="RND_pump_MFP"/>
</dbReference>
<gene>
    <name evidence="5" type="ORF">SAMN04488006_0870</name>
</gene>
<dbReference type="Proteomes" id="UP000199312">
    <property type="component" value="Unassembled WGS sequence"/>
</dbReference>
<dbReference type="Gene3D" id="2.40.50.100">
    <property type="match status" value="1"/>
</dbReference>
<accession>A0A1I6P3U0</accession>
<organism evidence="5 6">
    <name type="scientific">Lutibacter maritimus</name>
    <dbReference type="NCBI Taxonomy" id="593133"/>
    <lineage>
        <taxon>Bacteria</taxon>
        <taxon>Pseudomonadati</taxon>
        <taxon>Bacteroidota</taxon>
        <taxon>Flavobacteriia</taxon>
        <taxon>Flavobacteriales</taxon>
        <taxon>Flavobacteriaceae</taxon>
        <taxon>Lutibacter</taxon>
    </lineage>
</organism>
<protein>
    <submittedName>
        <fullName evidence="5">Membrane fusion protein, multidrug efflux system</fullName>
    </submittedName>
</protein>
<dbReference type="Gene3D" id="2.40.420.20">
    <property type="match status" value="1"/>
</dbReference>
<dbReference type="STRING" id="593133.SAMN04488006_0870"/>
<dbReference type="AlphaFoldDB" id="A0A1I6P3U0"/>
<dbReference type="InterPro" id="IPR058626">
    <property type="entry name" value="MdtA-like_b-barrel"/>
</dbReference>
<dbReference type="GO" id="GO:0022857">
    <property type="term" value="F:transmembrane transporter activity"/>
    <property type="evidence" value="ECO:0007669"/>
    <property type="project" value="InterPro"/>
</dbReference>
<evidence type="ECO:0000259" key="4">
    <source>
        <dbReference type="Pfam" id="PF25944"/>
    </source>
</evidence>
<evidence type="ECO:0000256" key="2">
    <source>
        <dbReference type="SAM" id="Phobius"/>
    </source>
</evidence>
<keyword evidence="2" id="KW-0812">Transmembrane</keyword>
<dbReference type="RefSeq" id="WP_090223265.1">
    <property type="nucleotide sequence ID" value="NZ_FOZP01000001.1"/>
</dbReference>
<dbReference type="SUPFAM" id="SSF111369">
    <property type="entry name" value="HlyD-like secretion proteins"/>
    <property type="match status" value="1"/>
</dbReference>
<dbReference type="PANTHER" id="PTHR30158:SF23">
    <property type="entry name" value="MULTIDRUG RESISTANCE PROTEIN MEXA"/>
    <property type="match status" value="1"/>
</dbReference>
<dbReference type="Gene3D" id="1.10.287.470">
    <property type="entry name" value="Helix hairpin bin"/>
    <property type="match status" value="1"/>
</dbReference>
<feature type="transmembrane region" description="Helical" evidence="2">
    <location>
        <begin position="7"/>
        <end position="27"/>
    </location>
</feature>
<dbReference type="GO" id="GO:0046677">
    <property type="term" value="P:response to antibiotic"/>
    <property type="evidence" value="ECO:0007669"/>
    <property type="project" value="TreeGrafter"/>
</dbReference>
<dbReference type="NCBIfam" id="TIGR01730">
    <property type="entry name" value="RND_mfp"/>
    <property type="match status" value="1"/>
</dbReference>
<keyword evidence="6" id="KW-1185">Reference proteome</keyword>
<dbReference type="Gene3D" id="2.40.30.170">
    <property type="match status" value="1"/>
</dbReference>
<keyword evidence="2" id="KW-1133">Transmembrane helix</keyword>